<keyword evidence="11" id="KW-0066">ATP synthesis</keyword>
<comment type="similarity">
    <text evidence="2 14">Belongs to the ATPase protein 8 family.</text>
</comment>
<evidence type="ECO:0000256" key="2">
    <source>
        <dbReference type="ARBA" id="ARBA00008892"/>
    </source>
</evidence>
<dbReference type="InterPro" id="IPR050635">
    <property type="entry name" value="ATPase_protein_8"/>
</dbReference>
<accession>Q7YIP5</accession>
<evidence type="ECO:0000256" key="3">
    <source>
        <dbReference type="ARBA" id="ARBA00022448"/>
    </source>
</evidence>
<comment type="function">
    <text evidence="12">Subunit 8, of the mitochondrial membrane ATP synthase complex (F(1)F(0) ATP synthase or Complex V) that produces ATP from ADP in the presence of a proton gradient across the membrane which is generated by electron transport complexes of the respiratory chain. ATP synthase complex consist of a soluble F(1) head domain - the catalytic core - and a membrane F(1) domain - the membrane proton channel. These two domains are linked by a central stalk rotating inside the F(1) region and a stationary peripheral stalk. During catalysis, ATP synthesis in the catalytic domain of F(1) is coupled via a rotary mechanism of the central stalk subunits to proton translocation. In vivo, can only synthesize ATP although its ATP hydrolase activity can be activated artificially in vitro. Part of the complex F(0) domain.</text>
</comment>
<evidence type="ECO:0000256" key="12">
    <source>
        <dbReference type="ARBA" id="ARBA00053067"/>
    </source>
</evidence>
<dbReference type="PANTHER" id="PTHR39937:SF1">
    <property type="entry name" value="ATP SYNTHASE PROTEIN 8"/>
    <property type="match status" value="1"/>
</dbReference>
<keyword evidence="10 16" id="KW-0472">Membrane</keyword>
<evidence type="ECO:0000256" key="14">
    <source>
        <dbReference type="RuleBase" id="RU003661"/>
    </source>
</evidence>
<reference evidence="17" key="1">
    <citation type="journal article" date="2004" name="Mol. Phylogenet. Evol.">
        <title>Molecular phylogenetics and biogeography of transisthmian and amphi-Atlantic needlefishes (Belonidae: Strongylura and Tylosurus): perspectives on New World marine speciation.</title>
        <authorList>
            <person name="Banford H.M."/>
            <person name="Bermingham E."/>
            <person name="Collette B.B."/>
        </authorList>
    </citation>
    <scope>NUCLEOTIDE SEQUENCE</scope>
</reference>
<evidence type="ECO:0000256" key="11">
    <source>
        <dbReference type="ARBA" id="ARBA00023310"/>
    </source>
</evidence>
<dbReference type="EMBL" id="AF231607">
    <property type="protein sequence ID" value="AAP41269.1"/>
    <property type="molecule type" value="Genomic_DNA"/>
</dbReference>
<evidence type="ECO:0000256" key="6">
    <source>
        <dbReference type="ARBA" id="ARBA00022781"/>
    </source>
</evidence>
<comment type="subcellular location">
    <subcellularLocation>
        <location evidence="1 14">Mitochondrion membrane</location>
        <topology evidence="1 14">Single-pass membrane protein</topology>
    </subcellularLocation>
</comment>
<evidence type="ECO:0000313" key="17">
    <source>
        <dbReference type="EMBL" id="AAP41269.1"/>
    </source>
</evidence>
<evidence type="ECO:0000256" key="7">
    <source>
        <dbReference type="ARBA" id="ARBA00022989"/>
    </source>
</evidence>
<evidence type="ECO:0000256" key="8">
    <source>
        <dbReference type="ARBA" id="ARBA00023065"/>
    </source>
</evidence>
<dbReference type="AlphaFoldDB" id="Q7YIP5"/>
<geneLocation type="mitochondrion" evidence="17"/>
<evidence type="ECO:0000256" key="10">
    <source>
        <dbReference type="ARBA" id="ARBA00023136"/>
    </source>
</evidence>
<sequence>MPQLNPTPWFTTLLITWLVFLIIIPPKIMTHTFPNDLNTQDTKNTKTETWTWPWP</sequence>
<evidence type="ECO:0000256" key="9">
    <source>
        <dbReference type="ARBA" id="ARBA00023128"/>
    </source>
</evidence>
<keyword evidence="7 16" id="KW-1133">Transmembrane helix</keyword>
<keyword evidence="5 14" id="KW-0812">Transmembrane</keyword>
<dbReference type="Pfam" id="PF00895">
    <property type="entry name" value="ATP-synt_8"/>
    <property type="match status" value="1"/>
</dbReference>
<keyword evidence="6 14" id="KW-0375">Hydrogen ion transport</keyword>
<keyword evidence="9 14" id="KW-0496">Mitochondrion</keyword>
<evidence type="ECO:0000256" key="5">
    <source>
        <dbReference type="ARBA" id="ARBA00022692"/>
    </source>
</evidence>
<keyword evidence="3 14" id="KW-0813">Transport</keyword>
<evidence type="ECO:0000256" key="4">
    <source>
        <dbReference type="ARBA" id="ARBA00022547"/>
    </source>
</evidence>
<dbReference type="GO" id="GO:0015078">
    <property type="term" value="F:proton transmembrane transporter activity"/>
    <property type="evidence" value="ECO:0007669"/>
    <property type="project" value="InterPro"/>
</dbReference>
<evidence type="ECO:0000256" key="13">
    <source>
        <dbReference type="ARBA" id="ARBA00064647"/>
    </source>
</evidence>
<evidence type="ECO:0000256" key="1">
    <source>
        <dbReference type="ARBA" id="ARBA00004304"/>
    </source>
</evidence>
<keyword evidence="8 14" id="KW-0406">Ion transport</keyword>
<name>Q7YIP5_9TELE</name>
<dbReference type="GO" id="GO:0045259">
    <property type="term" value="C:proton-transporting ATP synthase complex"/>
    <property type="evidence" value="ECO:0007669"/>
    <property type="project" value="UniProtKB-KW"/>
</dbReference>
<feature type="transmembrane region" description="Helical" evidence="16">
    <location>
        <begin position="6"/>
        <end position="24"/>
    </location>
</feature>
<dbReference type="GO" id="GO:0031966">
    <property type="term" value="C:mitochondrial membrane"/>
    <property type="evidence" value="ECO:0007669"/>
    <property type="project" value="UniProtKB-SubCell"/>
</dbReference>
<protein>
    <recommendedName>
        <fullName evidence="14">ATP synthase complex subunit 8</fullName>
    </recommendedName>
</protein>
<keyword evidence="4 14" id="KW-0138">CF(0)</keyword>
<gene>
    <name evidence="17" type="primary">ATPase8</name>
</gene>
<feature type="region of interest" description="Disordered" evidence="15">
    <location>
        <begin position="35"/>
        <end position="55"/>
    </location>
</feature>
<comment type="subunit">
    <text evidence="13">Component of the ATP synthase complex composed at least of ATP5F1A/subunit alpha, ATP5F1B/subunit beta, ATP5MC1/subunit c (homooctomer), MT-ATP6/subunit a, MT-ATP8/subunit 8, ATP5ME/subunit e, ATP5MF/subunit f, ATP5MG/subunit g, ATP5MK/subunit k, ATP5MJ/subunit j, ATP5F1C/subunit gamma, ATP5F1D/subunit delta, ATP5F1E/subunit epsilon, ATP5PF/subunit F6, ATP5PB/subunit b, ATP5PD/subunit d, ATP5PO/subunit OSCP. ATP synthase complex consists of a soluble F(1) head domain (subunits alpha(3) and beta(3)) - the catalytic core - and a membrane F(0) domain - the membrane proton channel (subunits c, a, 8, e, f, g, k and j). These two domains are linked by a central stalk (subunits gamma, delta, and epsilon) rotating inside the F1 region and a stationary peripheral stalk (subunits F6, b, d, and OSCP).</text>
</comment>
<dbReference type="InterPro" id="IPR001421">
    <property type="entry name" value="ATP8_metazoa"/>
</dbReference>
<evidence type="ECO:0000256" key="15">
    <source>
        <dbReference type="SAM" id="MobiDB-lite"/>
    </source>
</evidence>
<proteinExistence type="inferred from homology"/>
<dbReference type="GO" id="GO:0015986">
    <property type="term" value="P:proton motive force-driven ATP synthesis"/>
    <property type="evidence" value="ECO:0007669"/>
    <property type="project" value="InterPro"/>
</dbReference>
<dbReference type="PANTHER" id="PTHR39937">
    <property type="entry name" value="ATP SYNTHASE PROTEIN 8"/>
    <property type="match status" value="1"/>
</dbReference>
<evidence type="ECO:0000256" key="16">
    <source>
        <dbReference type="SAM" id="Phobius"/>
    </source>
</evidence>
<organism evidence="17">
    <name type="scientific">Strongylura scapularis</name>
    <name type="common">shoulderspot needlefish</name>
    <dbReference type="NCBI Taxonomy" id="129069"/>
    <lineage>
        <taxon>Eukaryota</taxon>
        <taxon>Metazoa</taxon>
        <taxon>Chordata</taxon>
        <taxon>Craniata</taxon>
        <taxon>Vertebrata</taxon>
        <taxon>Euteleostomi</taxon>
        <taxon>Actinopterygii</taxon>
        <taxon>Neopterygii</taxon>
        <taxon>Teleostei</taxon>
        <taxon>Neoteleostei</taxon>
        <taxon>Acanthomorphata</taxon>
        <taxon>Ovalentaria</taxon>
        <taxon>Atherinomorphae</taxon>
        <taxon>Beloniformes</taxon>
        <taxon>Belonidae</taxon>
        <taxon>Strongylura</taxon>
    </lineage>
</organism>